<evidence type="ECO:0000313" key="3">
    <source>
        <dbReference type="Proteomes" id="UP000248012"/>
    </source>
</evidence>
<dbReference type="InterPro" id="IPR052487">
    <property type="entry name" value="Galactose-binding_lectin"/>
</dbReference>
<feature type="domain" description="H-type lectin" evidence="1">
    <location>
        <begin position="39"/>
        <end position="104"/>
    </location>
</feature>
<dbReference type="Pfam" id="PF09458">
    <property type="entry name" value="H_lectin"/>
    <property type="match status" value="1"/>
</dbReference>
<dbReference type="RefSeq" id="WP_110796371.1">
    <property type="nucleotide sequence ID" value="NZ_KZ826486.1"/>
</dbReference>
<keyword evidence="3" id="KW-1185">Reference proteome</keyword>
<dbReference type="InterPro" id="IPR019019">
    <property type="entry name" value="H-type_lectin_domain"/>
</dbReference>
<dbReference type="EMBL" id="QFVT01000007">
    <property type="protein sequence ID" value="PYC47181.1"/>
    <property type="molecule type" value="Genomic_DNA"/>
</dbReference>
<name>A0A2V4MKN0_9RHOB</name>
<dbReference type="GO" id="GO:0098609">
    <property type="term" value="P:cell-cell adhesion"/>
    <property type="evidence" value="ECO:0007669"/>
    <property type="project" value="TreeGrafter"/>
</dbReference>
<dbReference type="GO" id="GO:0045335">
    <property type="term" value="C:phagocytic vesicle"/>
    <property type="evidence" value="ECO:0007669"/>
    <property type="project" value="TreeGrafter"/>
</dbReference>
<dbReference type="GO" id="GO:0046871">
    <property type="term" value="F:N-acetylgalactosamine binding"/>
    <property type="evidence" value="ECO:0007669"/>
    <property type="project" value="TreeGrafter"/>
</dbReference>
<dbReference type="OrthoDB" id="7658568at2"/>
<dbReference type="SUPFAM" id="SSF141086">
    <property type="entry name" value="Agglutinin HPA-like"/>
    <property type="match status" value="1"/>
</dbReference>
<reference evidence="2 3" key="1">
    <citation type="submission" date="2018-05" db="EMBL/GenBank/DDBJ databases">
        <title>Oceanovita maritima gen. nov., sp. nov., a marine bacterium in the family Rhodobacteraceae isolated from surface seawater of Lundu port Xiamen, China.</title>
        <authorList>
            <person name="Hetharua B.H."/>
            <person name="Min D."/>
            <person name="Liao H."/>
            <person name="Tian Y."/>
        </authorList>
    </citation>
    <scope>NUCLEOTIDE SEQUENCE [LARGE SCALE GENOMIC DNA]</scope>
    <source>
        <strain evidence="2 3">FSX-11</strain>
    </source>
</reference>
<proteinExistence type="predicted"/>
<comment type="caution">
    <text evidence="2">The sequence shown here is derived from an EMBL/GenBank/DDBJ whole genome shotgun (WGS) entry which is preliminary data.</text>
</comment>
<dbReference type="GO" id="GO:0098636">
    <property type="term" value="C:protein complex involved in cell adhesion"/>
    <property type="evidence" value="ECO:0007669"/>
    <property type="project" value="TreeGrafter"/>
</dbReference>
<protein>
    <recommendedName>
        <fullName evidence="1">H-type lectin domain-containing protein</fullName>
    </recommendedName>
</protein>
<evidence type="ECO:0000313" key="2">
    <source>
        <dbReference type="EMBL" id="PYC47181.1"/>
    </source>
</evidence>
<dbReference type="Gene3D" id="2.60.40.2080">
    <property type="match status" value="1"/>
</dbReference>
<dbReference type="GO" id="GO:0030247">
    <property type="term" value="F:polysaccharide binding"/>
    <property type="evidence" value="ECO:0007669"/>
    <property type="project" value="TreeGrafter"/>
</dbReference>
<accession>A0A2V4MKN0</accession>
<dbReference type="InterPro" id="IPR037221">
    <property type="entry name" value="H-type_lectin_dom_sf"/>
</dbReference>
<organism evidence="2 3">
    <name type="scientific">Litorivita pollutaquae</name>
    <dbReference type="NCBI Taxonomy" id="2200892"/>
    <lineage>
        <taxon>Bacteria</taxon>
        <taxon>Pseudomonadati</taxon>
        <taxon>Pseudomonadota</taxon>
        <taxon>Alphaproteobacteria</taxon>
        <taxon>Rhodobacterales</taxon>
        <taxon>Paracoccaceae</taxon>
        <taxon>Litorivita</taxon>
    </lineage>
</organism>
<dbReference type="GO" id="GO:0070492">
    <property type="term" value="F:oligosaccharide binding"/>
    <property type="evidence" value="ECO:0007669"/>
    <property type="project" value="TreeGrafter"/>
</dbReference>
<evidence type="ECO:0000259" key="1">
    <source>
        <dbReference type="Pfam" id="PF09458"/>
    </source>
</evidence>
<dbReference type="GO" id="GO:0009986">
    <property type="term" value="C:cell surface"/>
    <property type="evidence" value="ECO:0007669"/>
    <property type="project" value="TreeGrafter"/>
</dbReference>
<dbReference type="AlphaFoldDB" id="A0A2V4MKN0"/>
<dbReference type="Proteomes" id="UP000248012">
    <property type="component" value="Unassembled WGS sequence"/>
</dbReference>
<dbReference type="PANTHER" id="PTHR46938">
    <property type="entry name" value="DISCOIDIN-1 SUBUNIT A-RELATED-RELATED"/>
    <property type="match status" value="1"/>
</dbReference>
<gene>
    <name evidence="2" type="ORF">DI396_11525</name>
</gene>
<sequence>MKRLDSHRIGMDQGDNILFSEFEDGGDMWTGTGPRERRKKVQFSEAFLEPPMVHCALSMWDMDSATNARADTTAENITQTGFEIVFRTWGDTRVARARVRWMAMGALGHEDDWKLY</sequence>